<evidence type="ECO:0008006" key="3">
    <source>
        <dbReference type="Google" id="ProtNLM"/>
    </source>
</evidence>
<evidence type="ECO:0000313" key="1">
    <source>
        <dbReference type="EMBL" id="CAL1717419.1"/>
    </source>
</evidence>
<dbReference type="Pfam" id="PF01263">
    <property type="entry name" value="Aldose_epim"/>
    <property type="match status" value="1"/>
</dbReference>
<dbReference type="Proteomes" id="UP001497453">
    <property type="component" value="Chromosome 9"/>
</dbReference>
<dbReference type="PANTHER" id="PTHR10091:SF0">
    <property type="entry name" value="GALACTOSE MUTAROTASE"/>
    <property type="match status" value="1"/>
</dbReference>
<name>A0ABP1EDR4_9APHY</name>
<organism evidence="1 2">
    <name type="scientific">Somion occarium</name>
    <dbReference type="NCBI Taxonomy" id="3059160"/>
    <lineage>
        <taxon>Eukaryota</taxon>
        <taxon>Fungi</taxon>
        <taxon>Dikarya</taxon>
        <taxon>Basidiomycota</taxon>
        <taxon>Agaricomycotina</taxon>
        <taxon>Agaricomycetes</taxon>
        <taxon>Polyporales</taxon>
        <taxon>Cerrenaceae</taxon>
        <taxon>Somion</taxon>
    </lineage>
</organism>
<dbReference type="InterPro" id="IPR011013">
    <property type="entry name" value="Gal_mutarotase_sf_dom"/>
</dbReference>
<dbReference type="InterPro" id="IPR008183">
    <property type="entry name" value="Aldose_1/G6P_1-epimerase"/>
</dbReference>
<sequence length="426" mass="46754">MTEPVFLALPSLTPSLALEVLPRGLTIHRLYVQADGRTHDLVIGPEDPKDHLNQKYTNTIVGRYANRIPTDSQPYIISRNKITSAFTPQPNESPSVSLHGGKSGFDSRDFEPLLDLGAVRLFTNKEKASIAEKYDNGAAMIFRRVSEDGEEGFPGKLLLEVLVALVEPHGPQIEKLELSLGSIVIVYRAKLLDENKVTPINLTQHWGFNLDASLKDEVPDSLSVKEHKLSIKADHTISLTETGLSTGALSPVKGTHHAHGEKETGKIGEKWPEGGYDHFYLFSRPSPPSTQPTRIPASQLTPDTSFVEELFTKEPESVDPVVELASDRSGIRLSFDTNQSGVQFYTNNLTNPSKGARKKIHGGSGISGKGDSYDVGTAAFLEFHEPLAAWLHPETQGPDKNDTLLASGEVYNNFVRVDVWYTSPPV</sequence>
<dbReference type="PANTHER" id="PTHR10091">
    <property type="entry name" value="ALDOSE-1-EPIMERASE"/>
    <property type="match status" value="1"/>
</dbReference>
<dbReference type="Gene3D" id="2.70.98.10">
    <property type="match status" value="1"/>
</dbReference>
<protein>
    <recommendedName>
        <fullName evidence="3">Galactose mutarotase-like protein</fullName>
    </recommendedName>
</protein>
<gene>
    <name evidence="1" type="ORF">GFSPODELE1_LOCUS11217</name>
</gene>
<proteinExistence type="predicted"/>
<evidence type="ECO:0000313" key="2">
    <source>
        <dbReference type="Proteomes" id="UP001497453"/>
    </source>
</evidence>
<keyword evidence="2" id="KW-1185">Reference proteome</keyword>
<accession>A0ABP1EDR4</accession>
<dbReference type="InterPro" id="IPR014718">
    <property type="entry name" value="GH-type_carb-bd"/>
</dbReference>
<dbReference type="EMBL" id="OZ037952">
    <property type="protein sequence ID" value="CAL1717419.1"/>
    <property type="molecule type" value="Genomic_DNA"/>
</dbReference>
<dbReference type="SUPFAM" id="SSF74650">
    <property type="entry name" value="Galactose mutarotase-like"/>
    <property type="match status" value="1"/>
</dbReference>
<reference evidence="2" key="1">
    <citation type="submission" date="2024-04" db="EMBL/GenBank/DDBJ databases">
        <authorList>
            <person name="Shaw F."/>
            <person name="Minotto A."/>
        </authorList>
    </citation>
    <scope>NUCLEOTIDE SEQUENCE [LARGE SCALE GENOMIC DNA]</scope>
</reference>